<feature type="compositionally biased region" description="Acidic residues" evidence="1">
    <location>
        <begin position="401"/>
        <end position="418"/>
    </location>
</feature>
<dbReference type="OrthoDB" id="10261563at2759"/>
<dbReference type="EMBL" id="ML995493">
    <property type="protein sequence ID" value="KAF2139299.1"/>
    <property type="molecule type" value="Genomic_DNA"/>
</dbReference>
<feature type="compositionally biased region" description="Acidic residues" evidence="1">
    <location>
        <begin position="355"/>
        <end position="385"/>
    </location>
</feature>
<dbReference type="PANTHER" id="PTHR22306">
    <property type="entry name" value="CHROMOSOME 7 OPEN READING FRAME 50"/>
    <property type="match status" value="1"/>
</dbReference>
<dbReference type="Pfam" id="PF10180">
    <property type="entry name" value="WKF"/>
    <property type="match status" value="1"/>
</dbReference>
<proteinExistence type="predicted"/>
<feature type="region of interest" description="Disordered" evidence="1">
    <location>
        <begin position="251"/>
        <end position="425"/>
    </location>
</feature>
<feature type="compositionally biased region" description="Low complexity" evidence="1">
    <location>
        <begin position="386"/>
        <end position="400"/>
    </location>
</feature>
<feature type="compositionally biased region" description="Basic and acidic residues" evidence="1">
    <location>
        <begin position="167"/>
        <end position="183"/>
    </location>
</feature>
<name>A0A6A6B573_9PEZI</name>
<organism evidence="3 4">
    <name type="scientific">Aplosporella prunicola CBS 121167</name>
    <dbReference type="NCBI Taxonomy" id="1176127"/>
    <lineage>
        <taxon>Eukaryota</taxon>
        <taxon>Fungi</taxon>
        <taxon>Dikarya</taxon>
        <taxon>Ascomycota</taxon>
        <taxon>Pezizomycotina</taxon>
        <taxon>Dothideomycetes</taxon>
        <taxon>Dothideomycetes incertae sedis</taxon>
        <taxon>Botryosphaeriales</taxon>
        <taxon>Aplosporellaceae</taxon>
        <taxon>Aplosporella</taxon>
    </lineage>
</organism>
<gene>
    <name evidence="3" type="ORF">K452DRAFT_74950</name>
</gene>
<dbReference type="AlphaFoldDB" id="A0A6A6B573"/>
<evidence type="ECO:0000256" key="1">
    <source>
        <dbReference type="SAM" id="MobiDB-lite"/>
    </source>
</evidence>
<dbReference type="Proteomes" id="UP000799438">
    <property type="component" value="Unassembled WGS sequence"/>
</dbReference>
<feature type="region of interest" description="Disordered" evidence="1">
    <location>
        <begin position="1"/>
        <end position="185"/>
    </location>
</feature>
<feature type="compositionally biased region" description="Basic residues" evidence="1">
    <location>
        <begin position="157"/>
        <end position="166"/>
    </location>
</feature>
<dbReference type="GeneID" id="54304602"/>
<dbReference type="PANTHER" id="PTHR22306:SF2">
    <property type="entry name" value="CHROMOSOME 7 OPEN READING FRAME 50"/>
    <property type="match status" value="1"/>
</dbReference>
<evidence type="ECO:0000313" key="3">
    <source>
        <dbReference type="EMBL" id="KAF2139299.1"/>
    </source>
</evidence>
<accession>A0A6A6B573</accession>
<keyword evidence="4" id="KW-1185">Reference proteome</keyword>
<feature type="compositionally biased region" description="Basic and acidic residues" evidence="1">
    <location>
        <begin position="274"/>
        <end position="298"/>
    </location>
</feature>
<reference evidence="3" key="1">
    <citation type="journal article" date="2020" name="Stud. Mycol.">
        <title>101 Dothideomycetes genomes: a test case for predicting lifestyles and emergence of pathogens.</title>
        <authorList>
            <person name="Haridas S."/>
            <person name="Albert R."/>
            <person name="Binder M."/>
            <person name="Bloem J."/>
            <person name="Labutti K."/>
            <person name="Salamov A."/>
            <person name="Andreopoulos B."/>
            <person name="Baker S."/>
            <person name="Barry K."/>
            <person name="Bills G."/>
            <person name="Bluhm B."/>
            <person name="Cannon C."/>
            <person name="Castanera R."/>
            <person name="Culley D."/>
            <person name="Daum C."/>
            <person name="Ezra D."/>
            <person name="Gonzalez J."/>
            <person name="Henrissat B."/>
            <person name="Kuo A."/>
            <person name="Liang C."/>
            <person name="Lipzen A."/>
            <person name="Lutzoni F."/>
            <person name="Magnuson J."/>
            <person name="Mondo S."/>
            <person name="Nolan M."/>
            <person name="Ohm R."/>
            <person name="Pangilinan J."/>
            <person name="Park H.-J."/>
            <person name="Ramirez L."/>
            <person name="Alfaro M."/>
            <person name="Sun H."/>
            <person name="Tritt A."/>
            <person name="Yoshinaga Y."/>
            <person name="Zwiers L.-H."/>
            <person name="Turgeon B."/>
            <person name="Goodwin S."/>
            <person name="Spatafora J."/>
            <person name="Crous P."/>
            <person name="Grigoriev I."/>
        </authorList>
    </citation>
    <scope>NUCLEOTIDE SEQUENCE</scope>
    <source>
        <strain evidence="3">CBS 121167</strain>
    </source>
</reference>
<protein>
    <recommendedName>
        <fullName evidence="2">WKF domain-containing protein</fullName>
    </recommendedName>
</protein>
<feature type="domain" description="WKF" evidence="2">
    <location>
        <begin position="189"/>
        <end position="251"/>
    </location>
</feature>
<sequence>MASHVPAWKRLGLRLKNAKEEPQVRSDTKKRPHSGEEGQQNKHHHVQNTTPSRTGEEGQKKTKKRKLAEAQPVATSPSTNGEDKPKATPAVATPTKPSLSRKKSVTFTPDTKGTDGDSGQQWSKAWFNSQQDKPEESTPEETSTSPVNGGPGEPSKKNLKKAKKEQRKAEPKATASERSEGKDLPPYVRYLEQYSADRANWKFNKSKQIDLFKHLFNVYRIPHTYDPAIEAYVAGLQGAAARYRLQQSSKEALNETSDVEDKNLDMDSSVSRKAAHDAALETHLDNSKKRRADEEVQQKLRKRKRAQKILSVLGEVTAPEPKKAAETTVPESGAETQPPANQKRTRQRKKRTEVSDDDDSSDSSSSSEDESSSDESSDDESDDASSDASGSSAVSSSSEDTSSEESNSDSDPDSDSDSDSGSSSN</sequence>
<evidence type="ECO:0000259" key="2">
    <source>
        <dbReference type="Pfam" id="PF10180"/>
    </source>
</evidence>
<feature type="compositionally biased region" description="Polar residues" evidence="1">
    <location>
        <begin position="105"/>
        <end position="131"/>
    </location>
</feature>
<dbReference type="RefSeq" id="XP_033395012.1">
    <property type="nucleotide sequence ID" value="XM_033547095.1"/>
</dbReference>
<evidence type="ECO:0000313" key="4">
    <source>
        <dbReference type="Proteomes" id="UP000799438"/>
    </source>
</evidence>
<dbReference type="InterPro" id="IPR019327">
    <property type="entry name" value="WKF"/>
</dbReference>
<feature type="compositionally biased region" description="Basic and acidic residues" evidence="1">
    <location>
        <begin position="17"/>
        <end position="40"/>
    </location>
</feature>